<dbReference type="PRINTS" id="PR00119">
    <property type="entry name" value="CATATPASE"/>
</dbReference>
<comment type="similarity">
    <text evidence="3 16">Belongs to the cation transport ATPase (P-type) (TC 3.A.3) family. Type IV subfamily.</text>
</comment>
<feature type="transmembrane region" description="Helical" evidence="16">
    <location>
        <begin position="1124"/>
        <end position="1143"/>
    </location>
</feature>
<feature type="binding site" evidence="14">
    <location>
        <position position="704"/>
    </location>
    <ligand>
        <name>ATP</name>
        <dbReference type="ChEBI" id="CHEBI:30616"/>
    </ligand>
</feature>
<evidence type="ECO:0000256" key="15">
    <source>
        <dbReference type="PIRSR" id="PIRSR606539-3"/>
    </source>
</evidence>
<evidence type="ECO:0000256" key="4">
    <source>
        <dbReference type="ARBA" id="ARBA00022692"/>
    </source>
</evidence>
<evidence type="ECO:0000256" key="16">
    <source>
        <dbReference type="RuleBase" id="RU362033"/>
    </source>
</evidence>
<evidence type="ECO:0000256" key="1">
    <source>
        <dbReference type="ARBA" id="ARBA00004141"/>
    </source>
</evidence>
<dbReference type="Gene3D" id="2.70.150.10">
    <property type="entry name" value="Calcium-transporting ATPase, cytoplasmic transduction domain A"/>
    <property type="match status" value="1"/>
</dbReference>
<proteinExistence type="inferred from homology"/>
<dbReference type="EC" id="7.6.2.1" evidence="16"/>
<feature type="transmembrane region" description="Helical" evidence="16">
    <location>
        <begin position="1094"/>
        <end position="1117"/>
    </location>
</feature>
<evidence type="ECO:0000256" key="14">
    <source>
        <dbReference type="PIRSR" id="PIRSR606539-2"/>
    </source>
</evidence>
<keyword evidence="11 16" id="KW-0472">Membrane</keyword>
<feature type="binding site" evidence="15">
    <location>
        <position position="924"/>
    </location>
    <ligand>
        <name>Mg(2+)</name>
        <dbReference type="ChEBI" id="CHEBI:18420"/>
    </ligand>
</feature>
<feature type="transmembrane region" description="Helical" evidence="16">
    <location>
        <begin position="1061"/>
        <end position="1082"/>
    </location>
</feature>
<dbReference type="SUPFAM" id="SSF81653">
    <property type="entry name" value="Calcium ATPase, transduction domain A"/>
    <property type="match status" value="1"/>
</dbReference>
<dbReference type="InterPro" id="IPR006539">
    <property type="entry name" value="P-type_ATPase_IV"/>
</dbReference>
<dbReference type="NCBIfam" id="TIGR01494">
    <property type="entry name" value="ATPase_P-type"/>
    <property type="match status" value="1"/>
</dbReference>
<feature type="binding site" evidence="14">
    <location>
        <position position="928"/>
    </location>
    <ligand>
        <name>ATP</name>
        <dbReference type="ChEBI" id="CHEBI:30616"/>
    </ligand>
</feature>
<feature type="domain" description="P-type ATPase N-terminal" evidence="19">
    <location>
        <begin position="54"/>
        <end position="105"/>
    </location>
</feature>
<dbReference type="InterPro" id="IPR032631">
    <property type="entry name" value="P-type_ATPase_N"/>
</dbReference>
<feature type="binding site" evidence="14">
    <location>
        <position position="644"/>
    </location>
    <ligand>
        <name>ATP</name>
        <dbReference type="ChEBI" id="CHEBI:30616"/>
    </ligand>
</feature>
<name>A0A5B8MRR7_9CHLO</name>
<dbReference type="GO" id="GO:0005524">
    <property type="term" value="F:ATP binding"/>
    <property type="evidence" value="ECO:0007669"/>
    <property type="project" value="UniProtKB-UniRule"/>
</dbReference>
<protein>
    <recommendedName>
        <fullName evidence="16">Phospholipid-transporting ATPase</fullName>
        <ecNumber evidence="16">7.6.2.1</ecNumber>
    </recommendedName>
</protein>
<dbReference type="InterPro" id="IPR036412">
    <property type="entry name" value="HAD-like_sf"/>
</dbReference>
<feature type="region of interest" description="Disordered" evidence="17">
    <location>
        <begin position="223"/>
        <end position="246"/>
    </location>
</feature>
<feature type="transmembrane region" description="Helical" evidence="16">
    <location>
        <begin position="104"/>
        <end position="122"/>
    </location>
</feature>
<dbReference type="OrthoDB" id="377733at2759"/>
<feature type="transmembrane region" description="Helical" evidence="16">
    <location>
        <begin position="1022"/>
        <end position="1041"/>
    </location>
</feature>
<feature type="binding site" evidence="15">
    <location>
        <position position="928"/>
    </location>
    <ligand>
        <name>Mg(2+)</name>
        <dbReference type="ChEBI" id="CHEBI:18420"/>
    </ligand>
</feature>
<feature type="binding site" evidence="14">
    <location>
        <position position="603"/>
    </location>
    <ligand>
        <name>ATP</name>
        <dbReference type="ChEBI" id="CHEBI:30616"/>
    </ligand>
</feature>
<evidence type="ECO:0000256" key="2">
    <source>
        <dbReference type="ARBA" id="ARBA00004308"/>
    </source>
</evidence>
<dbReference type="InterPro" id="IPR059000">
    <property type="entry name" value="ATPase_P-type_domA"/>
</dbReference>
<dbReference type="Gene3D" id="3.40.1110.10">
    <property type="entry name" value="Calcium-transporting ATPase, cytoplasmic domain N"/>
    <property type="match status" value="1"/>
</dbReference>
<feature type="transmembrane region" description="Helical" evidence="16">
    <location>
        <begin position="1163"/>
        <end position="1184"/>
    </location>
</feature>
<feature type="binding site" evidence="15">
    <location>
        <position position="486"/>
    </location>
    <ligand>
        <name>Mg(2+)</name>
        <dbReference type="ChEBI" id="CHEBI:18420"/>
    </ligand>
</feature>
<dbReference type="InterPro" id="IPR018303">
    <property type="entry name" value="ATPase_P-typ_P_site"/>
</dbReference>
<comment type="catalytic activity">
    <reaction evidence="12 16">
        <text>ATP + H2O + phospholipidSide 1 = ADP + phosphate + phospholipidSide 2.</text>
        <dbReference type="EC" id="7.6.2.1"/>
    </reaction>
</comment>
<dbReference type="Pfam" id="PF16212">
    <property type="entry name" value="PhoLip_ATPase_C"/>
    <property type="match status" value="1"/>
</dbReference>
<dbReference type="InterPro" id="IPR023298">
    <property type="entry name" value="ATPase_P-typ_TM_dom_sf"/>
</dbReference>
<dbReference type="GO" id="GO:0005886">
    <property type="term" value="C:plasma membrane"/>
    <property type="evidence" value="ECO:0007669"/>
    <property type="project" value="TreeGrafter"/>
</dbReference>
<feature type="binding site" evidence="14">
    <location>
        <position position="486"/>
    </location>
    <ligand>
        <name>ATP</name>
        <dbReference type="ChEBI" id="CHEBI:30616"/>
    </ligand>
</feature>
<sequence>MAVAAARNAPSSQRGEREDKFRVVEFGPASGENTSRTPVWTPRMGDGGVAHIGRHRFCTNRISTAKYNYFTFLPKFLYIMFSRAAYFYFLVQMCLSWWTEVSPFGGIGFTMALVFVLLVAGVKEVVEDVKRHQFDRVTNQSTAHIVHLDADRDGVEIRDEKWEDVRVGQIILVQDGEEIPADCVCLHAAVENTCYVNTANLDGETNLKIRRAMRGAELCRGERHDEIARTDSVSSGQQPRVSSEERAKTMRDMDGMKEQAQKLAHIQGQVHCEPPSANLHTFKGFVSIENNPWVDEVGAPYSSDGGAAKYPLDMGEVMLRGTRLMNSGYAFGLVVYTGKETRIFMNNLKMPIKHSSMDNFLNIQIVILAIIQIVICVGCAVGSYVWREEYGFARQYMMYNRFVQNNYPNDGVYIIVYTITFWILFSSMLPISLIVSLEIVRMWQCIGFINFDTSMRVDNEDTSLWPKARNSNVNDDLARISYVFSDKTGTLTSNEMQLRLMSAGMRLLGDEDHKFEDMLPDDEAAHVASRFDPQLEESYRKIASIEQIVDALQLGAPAQASAGMTSEDAQVLKFFTSMALCHSVLPEMKGGDLSGYQGPSPDEVCIVNTMKQLGWIFKGNKSNVMYLDILGKKCKFRLLNVLDFSSDRKRMSVIIQDQRKKIYLICKGADAVMIPRTTYGPATNASSVEEVDKIVHGYSCKGLRCLMYGAKQLSQEEWEVWDQGFRQAANDIENREERMAECMEEIEKGLHFMGITAVEDKLQEEVPESIQILRDANIKVWVITGDKQETAINIGISCKLVSNQEELMIFNEGCKEKLGDSINAHLAELSRKEKSSRKEKELVIDGKTLAVVLSDQSLSKSFASLGALCDCVLVCRASPSQKAAIVTLMKNYEKNKCVEGKMWGLKWTGKLDHMISNKVLSIGDGANDVPMIQRADIGVGIVGKEGRQASNNSDFSIARFRFLVRLLLVHGQTTQYRNANLIKYSFYKNIAISMVMFYYQFYCGFSGQPSIDMLTLNFYNTVFTAVPIIIFSLMDSPVECLETLMKYPQTYNKSRSLHTGIFWKAQVKAFVDAAICFFIPYYSTFYSGSDDLSGLFAVGRISYIALQGVVTLEVFMIARHVTTLFVTFVFYSWVILFPFFYLFDWSMQVLGVPDPGQAGMSNQIFSSAAAWLQMVLVILVSLGLRLGEKGLKAVFYPDDIQLLAEMEVGEKKTQAITRSLLNQSNSPKKMLKKISKTIPSLNNL</sequence>
<feature type="domain" description="P-type ATPase C-terminal" evidence="20">
    <location>
        <begin position="951"/>
        <end position="1197"/>
    </location>
</feature>
<dbReference type="AlphaFoldDB" id="A0A5B8MRR7"/>
<feature type="binding site" evidence="15">
    <location>
        <position position="488"/>
    </location>
    <ligand>
        <name>Mg(2+)</name>
        <dbReference type="ChEBI" id="CHEBI:18420"/>
    </ligand>
</feature>
<dbReference type="InterPro" id="IPR044492">
    <property type="entry name" value="P_typ_ATPase_HD_dom"/>
</dbReference>
<feature type="binding site" evidence="14">
    <location>
        <position position="927"/>
    </location>
    <ligand>
        <name>ATP</name>
        <dbReference type="ChEBI" id="CHEBI:30616"/>
    </ligand>
</feature>
<evidence type="ECO:0000313" key="21">
    <source>
        <dbReference type="EMBL" id="QDZ23101.1"/>
    </source>
</evidence>
<feature type="compositionally biased region" description="Polar residues" evidence="17">
    <location>
        <begin position="231"/>
        <end position="241"/>
    </location>
</feature>
<feature type="transmembrane region" description="Helical" evidence="16">
    <location>
        <begin position="360"/>
        <end position="386"/>
    </location>
</feature>
<feature type="binding site" evidence="14">
    <location>
        <position position="876"/>
    </location>
    <ligand>
        <name>ATP</name>
        <dbReference type="ChEBI" id="CHEBI:30616"/>
    </ligand>
</feature>
<dbReference type="STRING" id="1764295.A0A5B8MRR7"/>
<evidence type="ECO:0000256" key="8">
    <source>
        <dbReference type="ARBA" id="ARBA00022842"/>
    </source>
</evidence>
<dbReference type="GO" id="GO:0000287">
    <property type="term" value="F:magnesium ion binding"/>
    <property type="evidence" value="ECO:0007669"/>
    <property type="project" value="UniProtKB-UniRule"/>
</dbReference>
<evidence type="ECO:0000256" key="17">
    <source>
        <dbReference type="SAM" id="MobiDB-lite"/>
    </source>
</evidence>
<feature type="binding site" evidence="14">
    <location>
        <position position="786"/>
    </location>
    <ligand>
        <name>ATP</name>
        <dbReference type="ChEBI" id="CHEBI:30616"/>
    </ligand>
</feature>
<comment type="cofactor">
    <cofactor evidence="15">
        <name>Mg(2+)</name>
        <dbReference type="ChEBI" id="CHEBI:18420"/>
    </cofactor>
</comment>
<keyword evidence="6 14" id="KW-0547">Nucleotide-binding</keyword>
<evidence type="ECO:0000256" key="11">
    <source>
        <dbReference type="ARBA" id="ARBA00023136"/>
    </source>
</evidence>
<evidence type="ECO:0000256" key="12">
    <source>
        <dbReference type="ARBA" id="ARBA00034036"/>
    </source>
</evidence>
<keyword evidence="10 16" id="KW-1133">Transmembrane helix</keyword>
<feature type="binding site" evidence="14">
    <location>
        <position position="784"/>
    </location>
    <ligand>
        <name>ATP</name>
        <dbReference type="ChEBI" id="CHEBI:30616"/>
    </ligand>
</feature>
<accession>A0A5B8MRR7</accession>
<evidence type="ECO:0000313" key="22">
    <source>
        <dbReference type="Proteomes" id="UP000316726"/>
    </source>
</evidence>
<feature type="binding site" evidence="14">
    <location>
        <position position="487"/>
    </location>
    <ligand>
        <name>ATP</name>
        <dbReference type="ChEBI" id="CHEBI:30616"/>
    </ligand>
</feature>
<evidence type="ECO:0000256" key="7">
    <source>
        <dbReference type="ARBA" id="ARBA00022840"/>
    </source>
</evidence>
<dbReference type="SFLD" id="SFLDF00027">
    <property type="entry name" value="p-type_atpase"/>
    <property type="match status" value="1"/>
</dbReference>
<dbReference type="SUPFAM" id="SSF56784">
    <property type="entry name" value="HAD-like"/>
    <property type="match status" value="1"/>
</dbReference>
<feature type="active site" description="4-aspartylphosphate intermediate" evidence="13">
    <location>
        <position position="486"/>
    </location>
</feature>
<organism evidence="21 22">
    <name type="scientific">Chloropicon primus</name>
    <dbReference type="NCBI Taxonomy" id="1764295"/>
    <lineage>
        <taxon>Eukaryota</taxon>
        <taxon>Viridiplantae</taxon>
        <taxon>Chlorophyta</taxon>
        <taxon>Chloropicophyceae</taxon>
        <taxon>Chloropicales</taxon>
        <taxon>Chloropicaceae</taxon>
        <taxon>Chloropicon</taxon>
    </lineage>
</organism>
<dbReference type="SUPFAM" id="SSF81660">
    <property type="entry name" value="Metal cation-transporting ATPase, ATP-binding domain N"/>
    <property type="match status" value="1"/>
</dbReference>
<dbReference type="GO" id="GO:0140326">
    <property type="term" value="F:ATPase-coupled intramembrane lipid transporter activity"/>
    <property type="evidence" value="ECO:0007669"/>
    <property type="project" value="UniProtKB-EC"/>
</dbReference>
<evidence type="ECO:0000259" key="19">
    <source>
        <dbReference type="Pfam" id="PF16209"/>
    </source>
</evidence>
<keyword evidence="8 15" id="KW-0460">Magnesium</keyword>
<feature type="binding site" evidence="14">
    <location>
        <position position="882"/>
    </location>
    <ligand>
        <name>ATP</name>
        <dbReference type="ChEBI" id="CHEBI:30616"/>
    </ligand>
</feature>
<feature type="domain" description="P-type ATPase A" evidence="18">
    <location>
        <begin position="156"/>
        <end position="222"/>
    </location>
</feature>
<keyword evidence="4 16" id="KW-0812">Transmembrane</keyword>
<evidence type="ECO:0000259" key="18">
    <source>
        <dbReference type="Pfam" id="PF00122"/>
    </source>
</evidence>
<dbReference type="Pfam" id="PF16209">
    <property type="entry name" value="PhoLip_ATPase_N"/>
    <property type="match status" value="1"/>
</dbReference>
<gene>
    <name evidence="21" type="ORF">A3770_09p56190</name>
</gene>
<evidence type="ECO:0000256" key="13">
    <source>
        <dbReference type="PIRSR" id="PIRSR606539-1"/>
    </source>
</evidence>
<dbReference type="Pfam" id="PF00122">
    <property type="entry name" value="E1-E2_ATPase"/>
    <property type="match status" value="1"/>
</dbReference>
<evidence type="ECO:0000256" key="6">
    <source>
        <dbReference type="ARBA" id="ARBA00022741"/>
    </source>
</evidence>
<dbReference type="Proteomes" id="UP000316726">
    <property type="component" value="Chromosome 9"/>
</dbReference>
<dbReference type="GO" id="GO:0016887">
    <property type="term" value="F:ATP hydrolysis activity"/>
    <property type="evidence" value="ECO:0007669"/>
    <property type="project" value="InterPro"/>
</dbReference>
<dbReference type="InterPro" id="IPR001757">
    <property type="entry name" value="P_typ_ATPase"/>
</dbReference>
<dbReference type="EMBL" id="CP031042">
    <property type="protein sequence ID" value="QDZ23101.1"/>
    <property type="molecule type" value="Genomic_DNA"/>
</dbReference>
<dbReference type="InterPro" id="IPR023214">
    <property type="entry name" value="HAD_sf"/>
</dbReference>
<keyword evidence="5 15" id="KW-0479">Metal-binding</keyword>
<keyword evidence="9 16" id="KW-1278">Translocase</keyword>
<keyword evidence="7 14" id="KW-0067">ATP-binding</keyword>
<evidence type="ECO:0000256" key="5">
    <source>
        <dbReference type="ARBA" id="ARBA00022723"/>
    </source>
</evidence>
<comment type="subcellular location">
    <subcellularLocation>
        <location evidence="2">Endomembrane system</location>
    </subcellularLocation>
    <subcellularLocation>
        <location evidence="1 16">Membrane</location>
        <topology evidence="1 16">Multi-pass membrane protein</topology>
    </subcellularLocation>
</comment>
<feature type="binding site" evidence="14">
    <location>
        <position position="785"/>
    </location>
    <ligand>
        <name>ATP</name>
        <dbReference type="ChEBI" id="CHEBI:30616"/>
    </ligand>
</feature>
<dbReference type="Gene3D" id="3.40.50.1000">
    <property type="entry name" value="HAD superfamily/HAD-like"/>
    <property type="match status" value="1"/>
</dbReference>
<dbReference type="InterPro" id="IPR023299">
    <property type="entry name" value="ATPase_P-typ_cyto_dom_N"/>
</dbReference>
<evidence type="ECO:0000256" key="3">
    <source>
        <dbReference type="ARBA" id="ARBA00008109"/>
    </source>
</evidence>
<feature type="transmembrane region" description="Helical" evidence="16">
    <location>
        <begin position="76"/>
        <end position="98"/>
    </location>
</feature>
<feature type="binding site" evidence="14">
    <location>
        <position position="667"/>
    </location>
    <ligand>
        <name>ATP</name>
        <dbReference type="ChEBI" id="CHEBI:30616"/>
    </ligand>
</feature>
<keyword evidence="22" id="KW-1185">Reference proteome</keyword>
<feature type="transmembrane region" description="Helical" evidence="16">
    <location>
        <begin position="412"/>
        <end position="435"/>
    </location>
</feature>
<dbReference type="GO" id="GO:0045332">
    <property type="term" value="P:phospholipid translocation"/>
    <property type="evidence" value="ECO:0007669"/>
    <property type="project" value="TreeGrafter"/>
</dbReference>
<feature type="binding site" evidence="14">
    <location>
        <position position="488"/>
    </location>
    <ligand>
        <name>ATP</name>
        <dbReference type="ChEBI" id="CHEBI:30616"/>
    </ligand>
</feature>
<evidence type="ECO:0000259" key="20">
    <source>
        <dbReference type="Pfam" id="PF16212"/>
    </source>
</evidence>
<dbReference type="PANTHER" id="PTHR24092:SF150">
    <property type="entry name" value="PHOSPHOLIPID-TRANSPORTING ATPASE"/>
    <property type="match status" value="1"/>
</dbReference>
<evidence type="ECO:0000256" key="9">
    <source>
        <dbReference type="ARBA" id="ARBA00022967"/>
    </source>
</evidence>
<dbReference type="Pfam" id="PF13246">
    <property type="entry name" value="Cation_ATPase"/>
    <property type="match status" value="1"/>
</dbReference>
<reference evidence="21 22" key="1">
    <citation type="submission" date="2018-07" db="EMBL/GenBank/DDBJ databases">
        <title>The complete nuclear genome of the prasinophyte Chloropicon primus (CCMP1205).</title>
        <authorList>
            <person name="Pombert J.-F."/>
            <person name="Otis C."/>
            <person name="Turmel M."/>
            <person name="Lemieux C."/>
        </authorList>
    </citation>
    <scope>NUCLEOTIDE SEQUENCE [LARGE SCALE GENOMIC DNA]</scope>
    <source>
        <strain evidence="21 22">CCMP1205</strain>
    </source>
</reference>
<dbReference type="NCBIfam" id="TIGR01652">
    <property type="entry name" value="ATPase-Plipid"/>
    <property type="match status" value="1"/>
</dbReference>
<dbReference type="InterPro" id="IPR032630">
    <property type="entry name" value="P_typ_ATPase_c"/>
</dbReference>
<feature type="transmembrane region" description="Helical" evidence="16">
    <location>
        <begin position="986"/>
        <end position="1002"/>
    </location>
</feature>
<dbReference type="PROSITE" id="PS00154">
    <property type="entry name" value="ATPASE_E1_E2"/>
    <property type="match status" value="1"/>
</dbReference>
<dbReference type="SUPFAM" id="SSF81665">
    <property type="entry name" value="Calcium ATPase, transmembrane domain M"/>
    <property type="match status" value="1"/>
</dbReference>
<dbReference type="InterPro" id="IPR008250">
    <property type="entry name" value="ATPase_P-typ_transduc_dom_A_sf"/>
</dbReference>
<evidence type="ECO:0000256" key="10">
    <source>
        <dbReference type="ARBA" id="ARBA00022989"/>
    </source>
</evidence>
<dbReference type="SFLD" id="SFLDG00002">
    <property type="entry name" value="C1.7:_P-type_atpase_like"/>
    <property type="match status" value="1"/>
</dbReference>
<dbReference type="PANTHER" id="PTHR24092">
    <property type="entry name" value="PROBABLE PHOSPHOLIPID-TRANSPORTING ATPASE"/>
    <property type="match status" value="1"/>
</dbReference>
<dbReference type="SFLD" id="SFLDS00003">
    <property type="entry name" value="Haloacid_Dehalogenase"/>
    <property type="match status" value="1"/>
</dbReference>